<dbReference type="Gene3D" id="2.30.30.40">
    <property type="entry name" value="SH3 Domains"/>
    <property type="match status" value="1"/>
</dbReference>
<dbReference type="GO" id="GO:0015629">
    <property type="term" value="C:actin cytoskeleton"/>
    <property type="evidence" value="ECO:0007669"/>
    <property type="project" value="TreeGrafter"/>
</dbReference>
<dbReference type="CDD" id="cd00174">
    <property type="entry name" value="SH3"/>
    <property type="match status" value="1"/>
</dbReference>
<dbReference type="GO" id="GO:0005737">
    <property type="term" value="C:cytoplasm"/>
    <property type="evidence" value="ECO:0007669"/>
    <property type="project" value="InterPro"/>
</dbReference>
<dbReference type="PANTHER" id="PTHR47174:SF3">
    <property type="entry name" value="BRIDGING INTEGRATOR 3"/>
    <property type="match status" value="1"/>
</dbReference>
<evidence type="ECO:0000313" key="9">
    <source>
        <dbReference type="Proteomes" id="UP000037460"/>
    </source>
</evidence>
<evidence type="ECO:0000259" key="7">
    <source>
        <dbReference type="PROSITE" id="PS50020"/>
    </source>
</evidence>
<dbReference type="Pfam" id="PF03114">
    <property type="entry name" value="BAR"/>
    <property type="match status" value="1"/>
</dbReference>
<proteinExistence type="predicted"/>
<evidence type="ECO:0000256" key="5">
    <source>
        <dbReference type="PROSITE-ProRule" id="PRU00192"/>
    </source>
</evidence>
<evidence type="ECO:0000259" key="6">
    <source>
        <dbReference type="PROSITE" id="PS50002"/>
    </source>
</evidence>
<dbReference type="InterPro" id="IPR036028">
    <property type="entry name" value="SH3-like_dom_sf"/>
</dbReference>
<dbReference type="InterPro" id="IPR001452">
    <property type="entry name" value="SH3_domain"/>
</dbReference>
<dbReference type="SMART" id="SM00326">
    <property type="entry name" value="SH3"/>
    <property type="match status" value="1"/>
</dbReference>
<dbReference type="EMBL" id="JWZX01002376">
    <property type="protein sequence ID" value="KOO29708.1"/>
    <property type="molecule type" value="Genomic_DNA"/>
</dbReference>
<keyword evidence="4" id="KW-0206">Cytoskeleton</keyword>
<dbReference type="CDD" id="cd07307">
    <property type="entry name" value="BAR"/>
    <property type="match status" value="1"/>
</dbReference>
<dbReference type="PROSITE" id="PS50002">
    <property type="entry name" value="SH3"/>
    <property type="match status" value="1"/>
</dbReference>
<evidence type="ECO:0000256" key="3">
    <source>
        <dbReference type="ARBA" id="ARBA00022490"/>
    </source>
</evidence>
<dbReference type="Proteomes" id="UP000037460">
    <property type="component" value="Unassembled WGS sequence"/>
</dbReference>
<dbReference type="InterPro" id="IPR036020">
    <property type="entry name" value="WW_dom_sf"/>
</dbReference>
<dbReference type="Gene3D" id="1.20.1270.60">
    <property type="entry name" value="Arfaptin homology (AH) domain/BAR domain"/>
    <property type="match status" value="1"/>
</dbReference>
<dbReference type="Pfam" id="PF07653">
    <property type="entry name" value="SH3_2"/>
    <property type="match status" value="1"/>
</dbReference>
<keyword evidence="9" id="KW-1185">Reference proteome</keyword>
<comment type="caution">
    <text evidence="8">The sequence shown here is derived from an EMBL/GenBank/DDBJ whole genome shotgun (WGS) entry which is preliminary data.</text>
</comment>
<keyword evidence="3" id="KW-0963">Cytoplasm</keyword>
<dbReference type="InterPro" id="IPR027267">
    <property type="entry name" value="AH/BAR_dom_sf"/>
</dbReference>
<reference evidence="9" key="1">
    <citation type="journal article" date="2015" name="PLoS Genet.">
        <title>Genome Sequence and Transcriptome Analyses of Chrysochromulina tobin: Metabolic Tools for Enhanced Algal Fitness in the Prominent Order Prymnesiales (Haptophyceae).</title>
        <authorList>
            <person name="Hovde B.T."/>
            <person name="Deodato C.R."/>
            <person name="Hunsperger H.M."/>
            <person name="Ryken S.A."/>
            <person name="Yost W."/>
            <person name="Jha R.K."/>
            <person name="Patterson J."/>
            <person name="Monnat R.J. Jr."/>
            <person name="Barlow S.B."/>
            <person name="Starkenburg S.R."/>
            <person name="Cattolico R.A."/>
        </authorList>
    </citation>
    <scope>NUCLEOTIDE SEQUENCE</scope>
    <source>
        <strain evidence="9">CCMP291</strain>
    </source>
</reference>
<comment type="subcellular location">
    <subcellularLocation>
        <location evidence="1">Cytoplasm</location>
        <location evidence="1">Cytoskeleton</location>
    </subcellularLocation>
</comment>
<keyword evidence="2 5" id="KW-0728">SH3 domain</keyword>
<dbReference type="GO" id="GO:0051666">
    <property type="term" value="P:actin cortical patch localization"/>
    <property type="evidence" value="ECO:0007669"/>
    <property type="project" value="InterPro"/>
</dbReference>
<dbReference type="Pfam" id="PF00397">
    <property type="entry name" value="WW"/>
    <property type="match status" value="2"/>
</dbReference>
<dbReference type="PANTHER" id="PTHR47174">
    <property type="entry name" value="BRIDGING INTEGRATOR 3"/>
    <property type="match status" value="1"/>
</dbReference>
<name>A0A0M0JUA6_9EUKA</name>
<dbReference type="SUPFAM" id="SSF103657">
    <property type="entry name" value="BAR/IMD domain-like"/>
    <property type="match status" value="1"/>
</dbReference>
<feature type="domain" description="SH3" evidence="6">
    <location>
        <begin position="369"/>
        <end position="428"/>
    </location>
</feature>
<organism evidence="8 9">
    <name type="scientific">Chrysochromulina tobinii</name>
    <dbReference type="NCBI Taxonomy" id="1460289"/>
    <lineage>
        <taxon>Eukaryota</taxon>
        <taxon>Haptista</taxon>
        <taxon>Haptophyta</taxon>
        <taxon>Prymnesiophyceae</taxon>
        <taxon>Prymnesiales</taxon>
        <taxon>Chrysochromulinaceae</taxon>
        <taxon>Chrysochromulina</taxon>
    </lineage>
</organism>
<dbReference type="PROSITE" id="PS50020">
    <property type="entry name" value="WW_DOMAIN_2"/>
    <property type="match status" value="2"/>
</dbReference>
<evidence type="ECO:0000256" key="1">
    <source>
        <dbReference type="ARBA" id="ARBA00004245"/>
    </source>
</evidence>
<dbReference type="SMART" id="SM00456">
    <property type="entry name" value="WW"/>
    <property type="match status" value="2"/>
</dbReference>
<dbReference type="PROSITE" id="PS01159">
    <property type="entry name" value="WW_DOMAIN_1"/>
    <property type="match status" value="2"/>
</dbReference>
<dbReference type="InterPro" id="IPR004148">
    <property type="entry name" value="BAR_dom"/>
</dbReference>
<accession>A0A0M0JUA6</accession>
<dbReference type="OrthoDB" id="10255964at2759"/>
<dbReference type="InterPro" id="IPR001202">
    <property type="entry name" value="WW_dom"/>
</dbReference>
<protein>
    <submittedName>
        <fullName evidence="8">E3 ubiquitin-protein ligase nedd4-like protein</fullName>
    </submittedName>
</protein>
<dbReference type="SUPFAM" id="SSF51045">
    <property type="entry name" value="WW domain"/>
    <property type="match status" value="2"/>
</dbReference>
<evidence type="ECO:0000256" key="4">
    <source>
        <dbReference type="ARBA" id="ARBA00023212"/>
    </source>
</evidence>
<dbReference type="CDD" id="cd00201">
    <property type="entry name" value="WW"/>
    <property type="match status" value="2"/>
</dbReference>
<gene>
    <name evidence="8" type="ORF">Ctob_005179</name>
</gene>
<dbReference type="GO" id="GO:0006897">
    <property type="term" value="P:endocytosis"/>
    <property type="evidence" value="ECO:0007669"/>
    <property type="project" value="InterPro"/>
</dbReference>
<sequence>MRGAGGLPSGWKEATAADGRTYYFHAASGETSWERPVVAGSEDSGKSTAALAVKVKPVIPSVPTTAGIGKLPNGWRMVSSPEGTPYYFNKKTGETSWERPAGYEEDDSADTLGLEKATLSVKDGWRRTKQVAAATVGLGRPTGSSDDAWLDGQYEQVLQVERQMLGLKQMCEAYAKSLVDMLRSSEQLAAKFGEYLVEPGAVGTEPARQSAAVWKEVNKSGQRSLEVQFTSKVLQPLAGYLGEIEGIKKLHAEHLKKKLDFEYYRRKVDELTFRPPKDAAKLPRNAEKLREREADHWNCKNELIARLAALIAEKWDFANAPLLHLLEFQQRFHAQMSEGMRSLSAFTHEGTLLDAEARQMSRQTLRTEALASPVRAIGDYISNDPRMISFSAGELMLKEKEEAGWFFGSNSRGETGYFPPNYVEPVPYFAD</sequence>
<dbReference type="SUPFAM" id="SSF50044">
    <property type="entry name" value="SH3-domain"/>
    <property type="match status" value="1"/>
</dbReference>
<dbReference type="InterPro" id="IPR046982">
    <property type="entry name" value="BIN3/RVS161-like"/>
</dbReference>
<feature type="domain" description="WW" evidence="7">
    <location>
        <begin position="69"/>
        <end position="102"/>
    </location>
</feature>
<feature type="domain" description="WW" evidence="7">
    <location>
        <begin position="5"/>
        <end position="38"/>
    </location>
</feature>
<dbReference type="AlphaFoldDB" id="A0A0M0JUA6"/>
<dbReference type="Gene3D" id="2.20.70.10">
    <property type="match status" value="2"/>
</dbReference>
<evidence type="ECO:0000256" key="2">
    <source>
        <dbReference type="ARBA" id="ARBA00022443"/>
    </source>
</evidence>
<evidence type="ECO:0000313" key="8">
    <source>
        <dbReference type="EMBL" id="KOO29708.1"/>
    </source>
</evidence>